<comment type="caution">
    <text evidence="1">The sequence shown here is derived from an EMBL/GenBank/DDBJ whole genome shotgun (WGS) entry which is preliminary data.</text>
</comment>
<gene>
    <name evidence="1" type="ORF">GGP83_001751</name>
</gene>
<keyword evidence="1" id="KW-0255">Endonuclease</keyword>
<organism evidence="1 2">
    <name type="scientific">Salinibacter ruber</name>
    <dbReference type="NCBI Taxonomy" id="146919"/>
    <lineage>
        <taxon>Bacteria</taxon>
        <taxon>Pseudomonadati</taxon>
        <taxon>Rhodothermota</taxon>
        <taxon>Rhodothermia</taxon>
        <taxon>Rhodothermales</taxon>
        <taxon>Salinibacteraceae</taxon>
        <taxon>Salinibacter</taxon>
    </lineage>
</organism>
<name>A0A9X2Z3Q4_9BACT</name>
<dbReference type="EMBL" id="JANUBB010000006">
    <property type="protein sequence ID" value="MCS3951799.1"/>
    <property type="molecule type" value="Genomic_DNA"/>
</dbReference>
<dbReference type="AlphaFoldDB" id="A0A9X2Z3Q4"/>
<protein>
    <submittedName>
        <fullName evidence="1">Uri superfamily endonuclease</fullName>
    </submittedName>
</protein>
<dbReference type="Pfam" id="PF01986">
    <property type="entry name" value="DUF123"/>
    <property type="match status" value="1"/>
</dbReference>
<reference evidence="1" key="1">
    <citation type="submission" date="2022-08" db="EMBL/GenBank/DDBJ databases">
        <title>Genomic Encyclopedia of Type Strains, Phase V (KMG-V): Genome sequencing to study the core and pangenomes of soil and plant-associated prokaryotes.</title>
        <authorList>
            <person name="Whitman W."/>
        </authorList>
    </citation>
    <scope>NUCLEOTIDE SEQUENCE</scope>
    <source>
        <strain evidence="1">SP2017</strain>
    </source>
</reference>
<accession>A0A9X2Z3Q4</accession>
<dbReference type="PANTHER" id="PTHR37460:SF1">
    <property type="entry name" value="ENDONUCLEASE III"/>
    <property type="match status" value="1"/>
</dbReference>
<keyword evidence="1" id="KW-0378">Hydrolase</keyword>
<dbReference type="CDD" id="cd10441">
    <property type="entry name" value="GIY-YIG_COG1833"/>
    <property type="match status" value="1"/>
</dbReference>
<dbReference type="InterPro" id="IPR002837">
    <property type="entry name" value="DUF123"/>
</dbReference>
<proteinExistence type="predicted"/>
<dbReference type="Proteomes" id="UP001155010">
    <property type="component" value="Unassembled WGS sequence"/>
</dbReference>
<dbReference type="RefSeq" id="WP_259081872.1">
    <property type="nucleotide sequence ID" value="NZ_JANTZN010000005.1"/>
</dbReference>
<sequence>MTDAPGTYALLLQNEERQEIEVGALGEMIVRPGVYVYVGSAFGPGGLRARVGRHARGDGALHWHVDYLRAATALEAVWYTHDPERRECTWAAVLRALSGASVPVDGFGASDCTCPGHLVRVAEWPSWDRFRDHLHARVDTHSAVCRAPGAPLS</sequence>
<evidence type="ECO:0000313" key="1">
    <source>
        <dbReference type="EMBL" id="MCS3951799.1"/>
    </source>
</evidence>
<dbReference type="PANTHER" id="PTHR37460">
    <property type="entry name" value="ENDONUCLEASE III"/>
    <property type="match status" value="1"/>
</dbReference>
<dbReference type="GO" id="GO:0004519">
    <property type="term" value="F:endonuclease activity"/>
    <property type="evidence" value="ECO:0007669"/>
    <property type="project" value="UniProtKB-KW"/>
</dbReference>
<evidence type="ECO:0000313" key="2">
    <source>
        <dbReference type="Proteomes" id="UP001155010"/>
    </source>
</evidence>
<keyword evidence="1" id="KW-0540">Nuclease</keyword>